<sequence length="380" mass="42963">MSTQRHEDFLKALERHKDLNLTQRVTLENPNRFYASDSYGEVYLGILQLPSGGKEKVAIKRLRFGLKDEKEVAKFITKKLCIWATLKHPNILPLRGFIVEKNGFPSLLSDWMENGSALVFVKKHPECNVARLILGIAQGVAYLHEHDVIHSDLKSENVLVSLSGDALITGFGNSRATTILQDSLGRNTVHDGGSIRGSASWLAFELLSDYENHSKHTKESDVWAFGMTVYWEKDTWKICELCWNFDPSQRPTMSIIVEKLKVATNDSLAKDTDKIAYKASDFRKRGGHLDRPGRLSKIQSNTAENVVGRSIGRDGPNRVSVNPPHESRNADSRCRKGSGAKDRHPLKGDQKRFWTRFWTGLCHWILMLTLPHVEFNGAMI</sequence>
<dbReference type="Pfam" id="PF07714">
    <property type="entry name" value="PK_Tyr_Ser-Thr"/>
    <property type="match status" value="1"/>
</dbReference>
<protein>
    <recommendedName>
        <fullName evidence="2">Protein kinase domain-containing protein</fullName>
    </recommendedName>
</protein>
<proteinExistence type="predicted"/>
<dbReference type="EMBL" id="SGPK01000211">
    <property type="protein sequence ID" value="THH06169.1"/>
    <property type="molecule type" value="Genomic_DNA"/>
</dbReference>
<dbReference type="Gene3D" id="1.10.510.10">
    <property type="entry name" value="Transferase(Phosphotransferase) domain 1"/>
    <property type="match status" value="1"/>
</dbReference>
<dbReference type="InterPro" id="IPR001245">
    <property type="entry name" value="Ser-Thr/Tyr_kinase_cat_dom"/>
</dbReference>
<evidence type="ECO:0000259" key="2">
    <source>
        <dbReference type="PROSITE" id="PS50011"/>
    </source>
</evidence>
<reference evidence="3 4" key="1">
    <citation type="submission" date="2019-02" db="EMBL/GenBank/DDBJ databases">
        <title>Genome sequencing of the rare red list fungi Phellinidium pouzarii.</title>
        <authorList>
            <person name="Buettner E."/>
            <person name="Kellner H."/>
        </authorList>
    </citation>
    <scope>NUCLEOTIDE SEQUENCE [LARGE SCALE GENOMIC DNA]</scope>
    <source>
        <strain evidence="3 4">DSM 108285</strain>
    </source>
</reference>
<comment type="caution">
    <text evidence="3">The sequence shown here is derived from an EMBL/GenBank/DDBJ whole genome shotgun (WGS) entry which is preliminary data.</text>
</comment>
<dbReference type="SUPFAM" id="SSF56112">
    <property type="entry name" value="Protein kinase-like (PK-like)"/>
    <property type="match status" value="1"/>
</dbReference>
<feature type="domain" description="Protein kinase" evidence="2">
    <location>
        <begin position="28"/>
        <end position="347"/>
    </location>
</feature>
<dbReference type="SMART" id="SM00220">
    <property type="entry name" value="S_TKc"/>
    <property type="match status" value="1"/>
</dbReference>
<dbReference type="PROSITE" id="PS50011">
    <property type="entry name" value="PROTEIN_KINASE_DOM"/>
    <property type="match status" value="1"/>
</dbReference>
<organism evidence="3 4">
    <name type="scientific">Phellinidium pouzarii</name>
    <dbReference type="NCBI Taxonomy" id="167371"/>
    <lineage>
        <taxon>Eukaryota</taxon>
        <taxon>Fungi</taxon>
        <taxon>Dikarya</taxon>
        <taxon>Basidiomycota</taxon>
        <taxon>Agaricomycotina</taxon>
        <taxon>Agaricomycetes</taxon>
        <taxon>Hymenochaetales</taxon>
        <taxon>Hymenochaetaceae</taxon>
        <taxon>Phellinidium</taxon>
    </lineage>
</organism>
<evidence type="ECO:0000256" key="1">
    <source>
        <dbReference type="SAM" id="MobiDB-lite"/>
    </source>
</evidence>
<dbReference type="PANTHER" id="PTHR44329">
    <property type="entry name" value="SERINE/THREONINE-PROTEIN KINASE TNNI3K-RELATED"/>
    <property type="match status" value="1"/>
</dbReference>
<dbReference type="GO" id="GO:0005524">
    <property type="term" value="F:ATP binding"/>
    <property type="evidence" value="ECO:0007669"/>
    <property type="project" value="InterPro"/>
</dbReference>
<accession>A0A4S4L4C4</accession>
<dbReference type="Proteomes" id="UP000308199">
    <property type="component" value="Unassembled WGS sequence"/>
</dbReference>
<feature type="region of interest" description="Disordered" evidence="1">
    <location>
        <begin position="308"/>
        <end position="346"/>
    </location>
</feature>
<dbReference type="InterPro" id="IPR011009">
    <property type="entry name" value="Kinase-like_dom_sf"/>
</dbReference>
<dbReference type="InterPro" id="IPR008271">
    <property type="entry name" value="Ser/Thr_kinase_AS"/>
</dbReference>
<dbReference type="InterPro" id="IPR051681">
    <property type="entry name" value="Ser/Thr_Kinases-Pseudokinases"/>
</dbReference>
<keyword evidence="4" id="KW-1185">Reference proteome</keyword>
<dbReference type="AlphaFoldDB" id="A0A4S4L4C4"/>
<feature type="compositionally biased region" description="Basic and acidic residues" evidence="1">
    <location>
        <begin position="325"/>
        <end position="346"/>
    </location>
</feature>
<dbReference type="PROSITE" id="PS00108">
    <property type="entry name" value="PROTEIN_KINASE_ST"/>
    <property type="match status" value="1"/>
</dbReference>
<evidence type="ECO:0000313" key="3">
    <source>
        <dbReference type="EMBL" id="THH06169.1"/>
    </source>
</evidence>
<dbReference type="OrthoDB" id="1924919at2759"/>
<dbReference type="GO" id="GO:0004674">
    <property type="term" value="F:protein serine/threonine kinase activity"/>
    <property type="evidence" value="ECO:0007669"/>
    <property type="project" value="TreeGrafter"/>
</dbReference>
<dbReference type="InterPro" id="IPR000719">
    <property type="entry name" value="Prot_kinase_dom"/>
</dbReference>
<dbReference type="PANTHER" id="PTHR44329:SF214">
    <property type="entry name" value="PROTEIN KINASE DOMAIN-CONTAINING PROTEIN"/>
    <property type="match status" value="1"/>
</dbReference>
<evidence type="ECO:0000313" key="4">
    <source>
        <dbReference type="Proteomes" id="UP000308199"/>
    </source>
</evidence>
<name>A0A4S4L4C4_9AGAM</name>
<gene>
    <name evidence="3" type="ORF">EW145_g4265</name>
</gene>